<accession>A0A3M6TUQ5</accession>
<keyword evidence="3" id="KW-1185">Reference proteome</keyword>
<dbReference type="STRING" id="46731.A0A3M6TUQ5"/>
<dbReference type="OrthoDB" id="5963163at2759"/>
<evidence type="ECO:0000313" key="2">
    <source>
        <dbReference type="EMBL" id="RMX45145.1"/>
    </source>
</evidence>
<comment type="caution">
    <text evidence="2">The sequence shown here is derived from an EMBL/GenBank/DDBJ whole genome shotgun (WGS) entry which is preliminary data.</text>
</comment>
<evidence type="ECO:0000313" key="3">
    <source>
        <dbReference type="Proteomes" id="UP000275408"/>
    </source>
</evidence>
<organism evidence="2 3">
    <name type="scientific">Pocillopora damicornis</name>
    <name type="common">Cauliflower coral</name>
    <name type="synonym">Millepora damicornis</name>
    <dbReference type="NCBI Taxonomy" id="46731"/>
    <lineage>
        <taxon>Eukaryota</taxon>
        <taxon>Metazoa</taxon>
        <taxon>Cnidaria</taxon>
        <taxon>Anthozoa</taxon>
        <taxon>Hexacorallia</taxon>
        <taxon>Scleractinia</taxon>
        <taxon>Astrocoeniina</taxon>
        <taxon>Pocilloporidae</taxon>
        <taxon>Pocillopora</taxon>
    </lineage>
</organism>
<sequence>MGYQKPIENGELCDPYYRNAHIQLAKWFDKKLKPLNLSQYTAKDTGCELTNEINPRRQSFQGQLTIVTNGVNWPPRLIAHTDYLPLGQKVFSTLKYPQRLINSTINDFAQSRVAGQHPSQGAKEPGAIVRVFIPLKDQNSANYVKKQLKNLNLKVQTTVQPVFVSRCVGYMRGHLQVRVDGHKQRSSSIPWRGPTEARSY</sequence>
<reference evidence="2 3" key="1">
    <citation type="journal article" date="2018" name="Sci. Rep.">
        <title>Comparative analysis of the Pocillopora damicornis genome highlights role of immune system in coral evolution.</title>
        <authorList>
            <person name="Cunning R."/>
            <person name="Bay R.A."/>
            <person name="Gillette P."/>
            <person name="Baker A.C."/>
            <person name="Traylor-Knowles N."/>
        </authorList>
    </citation>
    <scope>NUCLEOTIDE SEQUENCE [LARGE SCALE GENOMIC DNA]</scope>
    <source>
        <strain evidence="2">RSMAS</strain>
        <tissue evidence="2">Whole animal</tissue>
    </source>
</reference>
<evidence type="ECO:0000256" key="1">
    <source>
        <dbReference type="SAM" id="MobiDB-lite"/>
    </source>
</evidence>
<protein>
    <submittedName>
        <fullName evidence="2">Uncharacterized protein</fullName>
    </submittedName>
</protein>
<dbReference type="AlphaFoldDB" id="A0A3M6TUQ5"/>
<gene>
    <name evidence="2" type="ORF">pdam_00016495</name>
</gene>
<feature type="region of interest" description="Disordered" evidence="1">
    <location>
        <begin position="181"/>
        <end position="200"/>
    </location>
</feature>
<dbReference type="Proteomes" id="UP000275408">
    <property type="component" value="Unassembled WGS sequence"/>
</dbReference>
<name>A0A3M6TUQ5_POCDA</name>
<dbReference type="EMBL" id="RCHS01002879">
    <property type="protein sequence ID" value="RMX45145.1"/>
    <property type="molecule type" value="Genomic_DNA"/>
</dbReference>
<proteinExistence type="predicted"/>